<feature type="region of interest" description="Disordered" evidence="1">
    <location>
        <begin position="673"/>
        <end position="775"/>
    </location>
</feature>
<feature type="region of interest" description="Disordered" evidence="1">
    <location>
        <begin position="549"/>
        <end position="572"/>
    </location>
</feature>
<feature type="region of interest" description="Disordered" evidence="1">
    <location>
        <begin position="641"/>
        <end position="660"/>
    </location>
</feature>
<organism evidence="2 3">
    <name type="scientific">Bursaphelenchus xylophilus</name>
    <name type="common">Pinewood nematode worm</name>
    <name type="synonym">Aphelenchoides xylophilus</name>
    <dbReference type="NCBI Taxonomy" id="6326"/>
    <lineage>
        <taxon>Eukaryota</taxon>
        <taxon>Metazoa</taxon>
        <taxon>Ecdysozoa</taxon>
        <taxon>Nematoda</taxon>
        <taxon>Chromadorea</taxon>
        <taxon>Rhabditida</taxon>
        <taxon>Tylenchina</taxon>
        <taxon>Tylenchomorpha</taxon>
        <taxon>Aphelenchoidea</taxon>
        <taxon>Aphelenchoididae</taxon>
        <taxon>Bursaphelenchus</taxon>
    </lineage>
</organism>
<feature type="compositionally biased region" description="Basic and acidic residues" evidence="1">
    <location>
        <begin position="464"/>
        <end position="492"/>
    </location>
</feature>
<accession>A0A1I7RWW5</accession>
<sequence length="1895" mass="216431">MGEPGGECSGSDEIVKVDSTEIKSRGLETSSSHKHHGACCLSDQQRKLGLKKKPHCICGKHEDSEESLETTSAEYKVGRIESGSDSSETFETSSYEEYRKVSPEVRPGALFTQVHRSPRCTVQNVSGAPFAQVPRSARCTVCFRCTVRTQPQKESQADILDNANARISSQRGGESDSEPEEFEVRSEEGYGLRRIVFCYNGHRNLHIHGPKGQMRISPWLRLAVFPIVLFPLCHASLYYRYEEVDPEDYEVFRRHYSTDDYAWFLERINEPNVPKAAILRKLRHDIARSNRGLAERLFQTQMYRWKAFQNNDRHNPALLTMSQEARTIKRFLIDLEYNQRLSWLETCRLQNDLILAQPHQIRKELGASLNAFCVVGGRQLEGLAIPYCDPIAPEEDDSNTLYGPAGSQPVERTLLDERSIEDAHSEVNKHKHLSKLEIAKQREWLEELSKKLEESHHKSKKHLHQETNEAEKRIDEESEEDKAHKERNKELSRDEIEVLGDLCHRYIKKSHTEKKSHEEDDEYSRTELKQEENRRKHVLDDLKLANEDHRRAEEERKLQETVDKVEKKRDEDDFKQKLTDDHHDEHHTIKEVNRPYKNAARYDLPFLGPDENSVDPGKRLGSLDEATAQPYLLRRVSTNPQPYAGEIRTHGMPRKGGQINQRHRHILDPKQDELLTPSEATHPEVNKINKPLRDRHDPRVVERRDPRHHDLRVASMDYVNLKPEDPKHYSRKPSYKSISSERTTSHEYDDFAVKPHSNRKIHHDSPKIYQSSPSQQNYEAAPGYRARIHQGDAYGRPQHVTPNLRAPQGQTQRSTVVQRPEQEYNGYSANQSPFKEILDSRGKITRPPARHSNHQPKISDPRVKATKIITNPEPTADKKSQFRSLNVKRVLPTTERPDKISPGRSAGKTLKADPRIHKDIIPSQDFPASITDRSVRPELPREHQLNLVNGLDHTEPYPTAQHVKQSRKPAQRRPPHKLQRPKEKDTEDVFPSKSDKGISQPRAHQSRVEYPTTDRNATKRRTKNPQFYSNEHRDPRVHEYRINTSEKTRHHPQNASQPSPSFSFKHDPRVKTFEKPIMEGNTGDLTGTTAGIHSHHASERPQTLLNAESKHASQRPKTLNIAPNHNKRPASLYRRPKIVADDFRISQSKPAANSDNRFNPRPPSFIEKETNTYSPAFKNKENEKSHKYPGQGHSGNKKPAVSTPEDYYFGYSSPQTPVELPHHKNAGHGDPWNTGYSTVPLTGHTVQQFGNTEGNNEAGRIQKLQPSQTGQVHQHEKDEELSPKLYTLPNLLQQKAPTTVPLSQLNMEKTENTKAPKYFVRPTASDDQSTVLESPRQRPVNAAEPKLRFRELETRPIHRSRPAEVRSASAISEKESSLRIPKKHDQRIDAGKPSHKKIGLEARDSLKPNPFTEIYQNIPTTKEHDRILTTPREHYRIPTISKEHDQRIKSRKPSDRRIGLEAGHSLKPNPYTKIDRNSHQDQFKNGNPSIHQQSKPTIGVIHHQKKPKIEVVGSEQHQPLHGHLTADSEEESPLIYHPSVRLPNGKHRTDTRPQKAQSASVQHSALDVQPRSYQQQYIKHDADIGEGSIPARKLATRQHVKPQDDDIFTLENYNHPSAANQPEQQQGDGYGRQQYITPNVRAAKGHNQHSNVVQHPETDYNGYSAYQAPVKVVLDRKPEIVAPPQQSKIVAQQTNDFDYPPYQTPVSTSQPHGRSPLAWSNKGAYVRRPDHWTYGRPYESPLEGQRFEHRKPRVIGGGYQQVKTAVSAPNNGYFGYSSPQTAVEVPRQRNAGQGDSWNTGYSTVPLAGHTVQQFGNSGGNNENGIAQKLQPSPTGQPTSYVQADPSLTPIENLESGRIIVPLEMTEKFPYDVYGLPKPPPKPKGRKKGKWLFVPE</sequence>
<feature type="region of interest" description="Disordered" evidence="1">
    <location>
        <begin position="1870"/>
        <end position="1895"/>
    </location>
</feature>
<feature type="compositionally biased region" description="Basic residues" evidence="1">
    <location>
        <begin position="964"/>
        <end position="979"/>
    </location>
</feature>
<feature type="region of interest" description="Disordered" evidence="1">
    <location>
        <begin position="845"/>
        <end position="864"/>
    </location>
</feature>
<feature type="region of interest" description="Disordered" evidence="1">
    <location>
        <begin position="871"/>
        <end position="1067"/>
    </location>
</feature>
<feature type="compositionally biased region" description="Polar residues" evidence="1">
    <location>
        <begin position="1146"/>
        <end position="1157"/>
    </location>
</feature>
<feature type="compositionally biased region" description="Basic and acidic residues" evidence="1">
    <location>
        <begin position="1345"/>
        <end position="1364"/>
    </location>
</feature>
<feature type="region of interest" description="Disordered" evidence="1">
    <location>
        <begin position="1323"/>
        <end position="1391"/>
    </location>
</feature>
<feature type="compositionally biased region" description="Basic and acidic residues" evidence="1">
    <location>
        <begin position="13"/>
        <end position="26"/>
    </location>
</feature>
<feature type="region of interest" description="Disordered" evidence="1">
    <location>
        <begin position="1"/>
        <end position="38"/>
    </location>
</feature>
<evidence type="ECO:0000256" key="1">
    <source>
        <dbReference type="SAM" id="MobiDB-lite"/>
    </source>
</evidence>
<feature type="region of interest" description="Disordered" evidence="1">
    <location>
        <begin position="454"/>
        <end position="492"/>
    </location>
</feature>
<feature type="region of interest" description="Disordered" evidence="1">
    <location>
        <begin position="1146"/>
        <end position="1202"/>
    </location>
</feature>
<feature type="region of interest" description="Disordered" evidence="1">
    <location>
        <begin position="154"/>
        <end position="183"/>
    </location>
</feature>
<feature type="compositionally biased region" description="Basic and acidic residues" evidence="1">
    <location>
        <begin position="743"/>
        <end position="753"/>
    </location>
</feature>
<dbReference type="WBParaSite" id="BXY_0522800.1">
    <property type="protein sequence ID" value="BXY_0522800.1"/>
    <property type="gene ID" value="BXY_0522800"/>
</dbReference>
<feature type="compositionally biased region" description="Basic and acidic residues" evidence="1">
    <location>
        <begin position="1442"/>
        <end position="1459"/>
    </location>
</feature>
<feature type="compositionally biased region" description="Basic and acidic residues" evidence="1">
    <location>
        <begin position="513"/>
        <end position="534"/>
    </location>
</feature>
<feature type="region of interest" description="Disordered" evidence="1">
    <location>
        <begin position="1814"/>
        <end position="1845"/>
    </location>
</feature>
<feature type="compositionally biased region" description="Polar residues" evidence="1">
    <location>
        <begin position="1053"/>
        <end position="1062"/>
    </location>
</feature>
<protein>
    <submittedName>
        <fullName evidence="3">Transmembrane protein</fullName>
    </submittedName>
</protein>
<name>A0A1I7RWW5_BURXY</name>
<feature type="compositionally biased region" description="Basic and acidic residues" evidence="1">
    <location>
        <begin position="681"/>
        <end position="712"/>
    </location>
</feature>
<feature type="region of interest" description="Disordered" evidence="1">
    <location>
        <begin position="1442"/>
        <end position="1472"/>
    </location>
</feature>
<feature type="compositionally biased region" description="Basic and acidic residues" evidence="1">
    <location>
        <begin position="933"/>
        <end position="944"/>
    </location>
</feature>
<feature type="compositionally biased region" description="Polar residues" evidence="1">
    <location>
        <begin position="1814"/>
        <end position="1841"/>
    </location>
</feature>
<feature type="region of interest" description="Disordered" evidence="1">
    <location>
        <begin position="510"/>
        <end position="534"/>
    </location>
</feature>
<evidence type="ECO:0000313" key="3">
    <source>
        <dbReference type="WBParaSite" id="BXY_0522800.1"/>
    </source>
</evidence>
<proteinExistence type="predicted"/>
<feature type="compositionally biased region" description="Basic and acidic residues" evidence="1">
    <location>
        <begin position="910"/>
        <end position="920"/>
    </location>
</feature>
<evidence type="ECO:0000313" key="2">
    <source>
        <dbReference type="Proteomes" id="UP000095284"/>
    </source>
</evidence>
<feature type="compositionally biased region" description="Basic residues" evidence="1">
    <location>
        <begin position="1880"/>
        <end position="1889"/>
    </location>
</feature>
<feature type="compositionally biased region" description="Basic and acidic residues" evidence="1">
    <location>
        <begin position="1030"/>
        <end position="1047"/>
    </location>
</feature>
<dbReference type="Proteomes" id="UP000095284">
    <property type="component" value="Unplaced"/>
</dbReference>
<reference evidence="3" key="1">
    <citation type="submission" date="2016-11" db="UniProtKB">
        <authorList>
            <consortium name="WormBaseParasite"/>
        </authorList>
    </citation>
    <scope>IDENTIFICATION</scope>
</reference>